<dbReference type="SUPFAM" id="SSF47384">
    <property type="entry name" value="Homodimeric domain of signal transducing histidine kinase"/>
    <property type="match status" value="1"/>
</dbReference>
<dbReference type="InterPro" id="IPR003661">
    <property type="entry name" value="HisK_dim/P_dom"/>
</dbReference>
<comment type="subcellular location">
    <subcellularLocation>
        <location evidence="2">Membrane</location>
        <topology evidence="2">Multi-pass membrane protein</topology>
    </subcellularLocation>
</comment>
<dbReference type="InterPro" id="IPR036890">
    <property type="entry name" value="HATPase_C_sf"/>
</dbReference>
<dbReference type="Proteomes" id="UP000177982">
    <property type="component" value="Unassembled WGS sequence"/>
</dbReference>
<dbReference type="InterPro" id="IPR005467">
    <property type="entry name" value="His_kinase_dom"/>
</dbReference>
<gene>
    <name evidence="15" type="ORF">A2934_00120</name>
</gene>
<evidence type="ECO:0000256" key="10">
    <source>
        <dbReference type="ARBA" id="ARBA00022989"/>
    </source>
</evidence>
<dbReference type="InterPro" id="IPR029016">
    <property type="entry name" value="GAF-like_dom_sf"/>
</dbReference>
<evidence type="ECO:0000256" key="5">
    <source>
        <dbReference type="ARBA" id="ARBA00022679"/>
    </source>
</evidence>
<dbReference type="InterPro" id="IPR035965">
    <property type="entry name" value="PAS-like_dom_sf"/>
</dbReference>
<dbReference type="CDD" id="cd00075">
    <property type="entry name" value="HATPase"/>
    <property type="match status" value="1"/>
</dbReference>
<comment type="catalytic activity">
    <reaction evidence="1">
        <text>ATP + protein L-histidine = ADP + protein N-phospho-L-histidine.</text>
        <dbReference type="EC" id="2.7.13.3"/>
    </reaction>
</comment>
<evidence type="ECO:0000313" key="15">
    <source>
        <dbReference type="EMBL" id="OHA07346.1"/>
    </source>
</evidence>
<protein>
    <recommendedName>
        <fullName evidence="3">histidine kinase</fullName>
        <ecNumber evidence="3">2.7.13.3</ecNumber>
    </recommendedName>
</protein>
<keyword evidence="5" id="KW-0808">Transferase</keyword>
<keyword evidence="6" id="KW-0812">Transmembrane</keyword>
<keyword evidence="10" id="KW-1133">Transmembrane helix</keyword>
<dbReference type="CDD" id="cd00130">
    <property type="entry name" value="PAS"/>
    <property type="match status" value="1"/>
</dbReference>
<dbReference type="InterPro" id="IPR050351">
    <property type="entry name" value="BphY/WalK/GraS-like"/>
</dbReference>
<keyword evidence="8" id="KW-0418">Kinase</keyword>
<dbReference type="Pfam" id="PF02518">
    <property type="entry name" value="HATPase_c"/>
    <property type="match status" value="1"/>
</dbReference>
<dbReference type="InterPro" id="IPR003594">
    <property type="entry name" value="HATPase_dom"/>
</dbReference>
<dbReference type="EMBL" id="MHQO01000011">
    <property type="protein sequence ID" value="OHA07346.1"/>
    <property type="molecule type" value="Genomic_DNA"/>
</dbReference>
<evidence type="ECO:0000256" key="8">
    <source>
        <dbReference type="ARBA" id="ARBA00022777"/>
    </source>
</evidence>
<keyword evidence="12" id="KW-0472">Membrane</keyword>
<evidence type="ECO:0000256" key="2">
    <source>
        <dbReference type="ARBA" id="ARBA00004141"/>
    </source>
</evidence>
<sequence>MSLASKLSKKDPALLLRTISKLSRSINLTSRDITAVMEPLLKELIGKAGVHAISIWTVDKDTKFMKITASAGLKKGYVRYFNKTDRLHLGKGLVGRVMKEKKTLYTTTIENENRIEIDRWRRILLEEGFKSLLVTPMFIGNKIIGACTIYYTRPIESFTKEEISFFEIIANYLAITIENIQNYATIEKGAAKLAEEVKTLLSIQQLISYFNLSFYQSVAESLDIFTSYVSQHFGVDGVCVYEYRAQTGKLHLAQSFGMSESFSGHLAHHPFMPDEHNLEGYAFTKKTSVMSTKVFTDERIGKDWKILLSIEDKIALAALPLIAGEEPIGSIAVYYNDLHEFSEEEIGTLQILSSYIAVSLFNLRIFGDLTAEKNKTLSMVDSLYDGIVVLDSNDFIISVNPRASELLWVNRADIIGKKIAELDEEGGELIKNVKNIITLPLMDRESGELILSEPKRLYLRITSVPLRDHNNVKIGSMRILHDITDEKETEAMKLGFIAVSAHQMRQPLTEAKLAFRIVADQDAGPILKKQKEILEHGYRSVEFLISIIANLLDVSKMEEGRFSYNFIKSDLIKTVQEIILHQENEQSSQHIRITFVKPGDEIPQAYIDAEKMKIALKNILDNAVGYSRPESIVTVKIFPMVVSIVIEISDTGIGIPKEDQKFLFTKFFRAKNAIKFKTEGTGLGLWIANEIIRAHGGRIWIESNENKGTTVSIQLPKKSPRNI</sequence>
<keyword evidence="7" id="KW-0547">Nucleotide-binding</keyword>
<dbReference type="GO" id="GO:0007234">
    <property type="term" value="P:osmosensory signaling via phosphorelay pathway"/>
    <property type="evidence" value="ECO:0007669"/>
    <property type="project" value="TreeGrafter"/>
</dbReference>
<dbReference type="SUPFAM" id="SSF55781">
    <property type="entry name" value="GAF domain-like"/>
    <property type="match status" value="2"/>
</dbReference>
<feature type="domain" description="Histidine kinase" evidence="13">
    <location>
        <begin position="499"/>
        <end position="719"/>
    </location>
</feature>
<dbReference type="GO" id="GO:0005524">
    <property type="term" value="F:ATP binding"/>
    <property type="evidence" value="ECO:0007669"/>
    <property type="project" value="UniProtKB-KW"/>
</dbReference>
<dbReference type="GO" id="GO:0000155">
    <property type="term" value="F:phosphorelay sensor kinase activity"/>
    <property type="evidence" value="ECO:0007669"/>
    <property type="project" value="InterPro"/>
</dbReference>
<evidence type="ECO:0000256" key="12">
    <source>
        <dbReference type="ARBA" id="ARBA00023136"/>
    </source>
</evidence>
<dbReference type="InterPro" id="IPR003018">
    <property type="entry name" value="GAF"/>
</dbReference>
<dbReference type="PROSITE" id="PS50109">
    <property type="entry name" value="HIS_KIN"/>
    <property type="match status" value="1"/>
</dbReference>
<evidence type="ECO:0000259" key="13">
    <source>
        <dbReference type="PROSITE" id="PS50109"/>
    </source>
</evidence>
<keyword evidence="4" id="KW-0597">Phosphoprotein</keyword>
<dbReference type="CDD" id="cd00082">
    <property type="entry name" value="HisKA"/>
    <property type="match status" value="1"/>
</dbReference>
<dbReference type="GO" id="GO:0016020">
    <property type="term" value="C:membrane"/>
    <property type="evidence" value="ECO:0007669"/>
    <property type="project" value="UniProtKB-SubCell"/>
</dbReference>
<dbReference type="Gene3D" id="3.30.450.20">
    <property type="entry name" value="PAS domain"/>
    <property type="match status" value="1"/>
</dbReference>
<dbReference type="GO" id="GO:0030295">
    <property type="term" value="F:protein kinase activator activity"/>
    <property type="evidence" value="ECO:0007669"/>
    <property type="project" value="TreeGrafter"/>
</dbReference>
<dbReference type="PROSITE" id="PS50112">
    <property type="entry name" value="PAS"/>
    <property type="match status" value="1"/>
</dbReference>
<keyword evidence="9" id="KW-0067">ATP-binding</keyword>
<dbReference type="EC" id="2.7.13.3" evidence="3"/>
<dbReference type="InterPro" id="IPR036097">
    <property type="entry name" value="HisK_dim/P_sf"/>
</dbReference>
<dbReference type="AlphaFoldDB" id="A0A1G2L6T3"/>
<evidence type="ECO:0000256" key="3">
    <source>
        <dbReference type="ARBA" id="ARBA00012438"/>
    </source>
</evidence>
<evidence type="ECO:0000256" key="6">
    <source>
        <dbReference type="ARBA" id="ARBA00022692"/>
    </source>
</evidence>
<evidence type="ECO:0000256" key="4">
    <source>
        <dbReference type="ARBA" id="ARBA00022553"/>
    </source>
</evidence>
<feature type="domain" description="PAS" evidence="14">
    <location>
        <begin position="372"/>
        <end position="422"/>
    </location>
</feature>
<evidence type="ECO:0000256" key="7">
    <source>
        <dbReference type="ARBA" id="ARBA00022741"/>
    </source>
</evidence>
<dbReference type="SUPFAM" id="SSF55874">
    <property type="entry name" value="ATPase domain of HSP90 chaperone/DNA topoisomerase II/histidine kinase"/>
    <property type="match status" value="1"/>
</dbReference>
<name>A0A1G2L6T3_9BACT</name>
<dbReference type="NCBIfam" id="TIGR00229">
    <property type="entry name" value="sensory_box"/>
    <property type="match status" value="1"/>
</dbReference>
<dbReference type="SUPFAM" id="SSF55785">
    <property type="entry name" value="PYP-like sensor domain (PAS domain)"/>
    <property type="match status" value="1"/>
</dbReference>
<comment type="caution">
    <text evidence="15">The sequence shown here is derived from an EMBL/GenBank/DDBJ whole genome shotgun (WGS) entry which is preliminary data.</text>
</comment>
<evidence type="ECO:0000256" key="11">
    <source>
        <dbReference type="ARBA" id="ARBA00023012"/>
    </source>
</evidence>
<evidence type="ECO:0000256" key="9">
    <source>
        <dbReference type="ARBA" id="ARBA00022840"/>
    </source>
</evidence>
<reference evidence="15 16" key="1">
    <citation type="journal article" date="2016" name="Nat. Commun.">
        <title>Thousands of microbial genomes shed light on interconnected biogeochemical processes in an aquifer system.</title>
        <authorList>
            <person name="Anantharaman K."/>
            <person name="Brown C.T."/>
            <person name="Hug L.A."/>
            <person name="Sharon I."/>
            <person name="Castelle C.J."/>
            <person name="Probst A.J."/>
            <person name="Thomas B.C."/>
            <person name="Singh A."/>
            <person name="Wilkins M.J."/>
            <person name="Karaoz U."/>
            <person name="Brodie E.L."/>
            <person name="Williams K.H."/>
            <person name="Hubbard S.S."/>
            <person name="Banfield J.F."/>
        </authorList>
    </citation>
    <scope>NUCLEOTIDE SEQUENCE [LARGE SCALE GENOMIC DNA]</scope>
</reference>
<proteinExistence type="predicted"/>
<dbReference type="PANTHER" id="PTHR42878">
    <property type="entry name" value="TWO-COMPONENT HISTIDINE KINASE"/>
    <property type="match status" value="1"/>
</dbReference>
<dbReference type="Gene3D" id="1.10.287.130">
    <property type="match status" value="1"/>
</dbReference>
<evidence type="ECO:0000313" key="16">
    <source>
        <dbReference type="Proteomes" id="UP000177982"/>
    </source>
</evidence>
<accession>A0A1G2L6T3</accession>
<dbReference type="Pfam" id="PF13426">
    <property type="entry name" value="PAS_9"/>
    <property type="match status" value="1"/>
</dbReference>
<dbReference type="FunFam" id="3.30.565.10:FF:000006">
    <property type="entry name" value="Sensor histidine kinase WalK"/>
    <property type="match status" value="1"/>
</dbReference>
<dbReference type="SMART" id="SM00388">
    <property type="entry name" value="HisKA"/>
    <property type="match status" value="1"/>
</dbReference>
<dbReference type="Pfam" id="PF00512">
    <property type="entry name" value="HisKA"/>
    <property type="match status" value="1"/>
</dbReference>
<dbReference type="SMART" id="SM00065">
    <property type="entry name" value="GAF"/>
    <property type="match status" value="2"/>
</dbReference>
<dbReference type="InterPro" id="IPR000014">
    <property type="entry name" value="PAS"/>
</dbReference>
<organism evidence="15 16">
    <name type="scientific">Candidatus Sungbacteria bacterium RIFCSPLOWO2_01_FULL_47_10</name>
    <dbReference type="NCBI Taxonomy" id="1802276"/>
    <lineage>
        <taxon>Bacteria</taxon>
        <taxon>Candidatus Sungiibacteriota</taxon>
    </lineage>
</organism>
<dbReference type="Gene3D" id="3.30.450.40">
    <property type="match status" value="2"/>
</dbReference>
<dbReference type="Gene3D" id="3.30.565.10">
    <property type="entry name" value="Histidine kinase-like ATPase, C-terminal domain"/>
    <property type="match status" value="1"/>
</dbReference>
<dbReference type="PRINTS" id="PR00344">
    <property type="entry name" value="BCTRLSENSOR"/>
</dbReference>
<keyword evidence="11" id="KW-0902">Two-component regulatory system</keyword>
<dbReference type="GO" id="GO:0000156">
    <property type="term" value="F:phosphorelay response regulator activity"/>
    <property type="evidence" value="ECO:0007669"/>
    <property type="project" value="TreeGrafter"/>
</dbReference>
<dbReference type="PANTHER" id="PTHR42878:SF7">
    <property type="entry name" value="SENSOR HISTIDINE KINASE GLRK"/>
    <property type="match status" value="1"/>
</dbReference>
<dbReference type="InterPro" id="IPR004358">
    <property type="entry name" value="Sig_transdc_His_kin-like_C"/>
</dbReference>
<dbReference type="Pfam" id="PF13185">
    <property type="entry name" value="GAF_2"/>
    <property type="match status" value="2"/>
</dbReference>
<evidence type="ECO:0000256" key="1">
    <source>
        <dbReference type="ARBA" id="ARBA00000085"/>
    </source>
</evidence>
<evidence type="ECO:0000259" key="14">
    <source>
        <dbReference type="PROSITE" id="PS50112"/>
    </source>
</evidence>
<dbReference type="SMART" id="SM00387">
    <property type="entry name" value="HATPase_c"/>
    <property type="match status" value="1"/>
</dbReference>